<feature type="region of interest" description="Disordered" evidence="1">
    <location>
        <begin position="1050"/>
        <end position="1094"/>
    </location>
</feature>
<dbReference type="SMART" id="SM00463">
    <property type="entry name" value="SMR"/>
    <property type="match status" value="1"/>
</dbReference>
<dbReference type="PANTHER" id="PTHR46535:SF1">
    <property type="entry name" value="NEDD4-BINDING PROTEIN 2"/>
    <property type="match status" value="1"/>
</dbReference>
<feature type="domain" description="Smr" evidence="2">
    <location>
        <begin position="1280"/>
        <end position="1355"/>
    </location>
</feature>
<dbReference type="Gene3D" id="3.40.50.300">
    <property type="entry name" value="P-loop containing nucleotide triphosphate hydrolases"/>
    <property type="match status" value="1"/>
</dbReference>
<feature type="region of interest" description="Disordered" evidence="1">
    <location>
        <begin position="149"/>
        <end position="172"/>
    </location>
</feature>
<dbReference type="SMART" id="SM00546">
    <property type="entry name" value="CUE"/>
    <property type="match status" value="3"/>
</dbReference>
<feature type="compositionally biased region" description="Basic and acidic residues" evidence="1">
    <location>
        <begin position="578"/>
        <end position="599"/>
    </location>
</feature>
<feature type="compositionally biased region" description="Polar residues" evidence="1">
    <location>
        <begin position="187"/>
        <end position="212"/>
    </location>
</feature>
<dbReference type="KEGG" id="epa:110252566"/>
<proteinExistence type="predicted"/>
<dbReference type="InterPro" id="IPR003892">
    <property type="entry name" value="CUE"/>
</dbReference>
<dbReference type="RefSeq" id="XP_020915048.1">
    <property type="nucleotide sequence ID" value="XM_021059389.2"/>
</dbReference>
<dbReference type="Gene3D" id="3.30.1370.110">
    <property type="match status" value="1"/>
</dbReference>
<dbReference type="InterPro" id="IPR013899">
    <property type="entry name" value="DUF1771"/>
</dbReference>
<name>A0A913Y5I9_EXADI</name>
<feature type="domain" description="CUE" evidence="3">
    <location>
        <begin position="18"/>
        <end position="62"/>
    </location>
</feature>
<dbReference type="InterPro" id="IPR009060">
    <property type="entry name" value="UBA-like_sf"/>
</dbReference>
<dbReference type="PROSITE" id="PS51140">
    <property type="entry name" value="CUE"/>
    <property type="match status" value="1"/>
</dbReference>
<feature type="compositionally biased region" description="Basic and acidic residues" evidence="1">
    <location>
        <begin position="646"/>
        <end position="669"/>
    </location>
</feature>
<dbReference type="InterPro" id="IPR027417">
    <property type="entry name" value="P-loop_NTPase"/>
</dbReference>
<evidence type="ECO:0000256" key="1">
    <source>
        <dbReference type="SAM" id="MobiDB-lite"/>
    </source>
</evidence>
<feature type="compositionally biased region" description="Basic and acidic residues" evidence="1">
    <location>
        <begin position="608"/>
        <end position="624"/>
    </location>
</feature>
<dbReference type="InterPro" id="IPR002625">
    <property type="entry name" value="Smr_dom"/>
</dbReference>
<feature type="compositionally biased region" description="Acidic residues" evidence="1">
    <location>
        <begin position="810"/>
        <end position="834"/>
    </location>
</feature>
<evidence type="ECO:0000313" key="5">
    <source>
        <dbReference type="Proteomes" id="UP000887567"/>
    </source>
</evidence>
<dbReference type="PANTHER" id="PTHR46535">
    <property type="entry name" value="NEDD4-BINDING PROTEIN 2"/>
    <property type="match status" value="1"/>
</dbReference>
<dbReference type="SUPFAM" id="SSF160443">
    <property type="entry name" value="SMR domain-like"/>
    <property type="match status" value="1"/>
</dbReference>
<reference evidence="4" key="1">
    <citation type="submission" date="2022-11" db="UniProtKB">
        <authorList>
            <consortium name="EnsemblMetazoa"/>
        </authorList>
    </citation>
    <scope>IDENTIFICATION</scope>
</reference>
<evidence type="ECO:0000259" key="3">
    <source>
        <dbReference type="PROSITE" id="PS51140"/>
    </source>
</evidence>
<keyword evidence="5" id="KW-1185">Reference proteome</keyword>
<dbReference type="OMA" id="NCIMEVH"/>
<organism evidence="4 5">
    <name type="scientific">Exaiptasia diaphana</name>
    <name type="common">Tropical sea anemone</name>
    <name type="synonym">Aiptasia pulchella</name>
    <dbReference type="NCBI Taxonomy" id="2652724"/>
    <lineage>
        <taxon>Eukaryota</taxon>
        <taxon>Metazoa</taxon>
        <taxon>Cnidaria</taxon>
        <taxon>Anthozoa</taxon>
        <taxon>Hexacorallia</taxon>
        <taxon>Actiniaria</taxon>
        <taxon>Aiptasiidae</taxon>
        <taxon>Exaiptasia</taxon>
    </lineage>
</organism>
<feature type="compositionally biased region" description="Polar residues" evidence="1">
    <location>
        <begin position="568"/>
        <end position="577"/>
    </location>
</feature>
<evidence type="ECO:0000313" key="4">
    <source>
        <dbReference type="EnsemblMetazoa" id="XP_020915048.1"/>
    </source>
</evidence>
<feature type="compositionally biased region" description="Polar residues" evidence="1">
    <location>
        <begin position="1054"/>
        <end position="1065"/>
    </location>
</feature>
<feature type="region of interest" description="Disordered" evidence="1">
    <location>
        <begin position="71"/>
        <end position="97"/>
    </location>
</feature>
<protein>
    <submittedName>
        <fullName evidence="4">Uncharacterized protein</fullName>
    </submittedName>
</protein>
<dbReference type="SMART" id="SM01162">
    <property type="entry name" value="DUF1771"/>
    <property type="match status" value="1"/>
</dbReference>
<feature type="region of interest" description="Disordered" evidence="1">
    <location>
        <begin position="862"/>
        <end position="900"/>
    </location>
</feature>
<dbReference type="Proteomes" id="UP000887567">
    <property type="component" value="Unplaced"/>
</dbReference>
<dbReference type="GO" id="GO:0005634">
    <property type="term" value="C:nucleus"/>
    <property type="evidence" value="ECO:0007669"/>
    <property type="project" value="TreeGrafter"/>
</dbReference>
<feature type="compositionally biased region" description="Polar residues" evidence="1">
    <location>
        <begin position="222"/>
        <end position="253"/>
    </location>
</feature>
<dbReference type="SUPFAM" id="SSF46934">
    <property type="entry name" value="UBA-like"/>
    <property type="match status" value="1"/>
</dbReference>
<evidence type="ECO:0000259" key="2">
    <source>
        <dbReference type="PROSITE" id="PS50828"/>
    </source>
</evidence>
<dbReference type="Pfam" id="PF13671">
    <property type="entry name" value="AAA_33"/>
    <property type="match status" value="1"/>
</dbReference>
<accession>A0A913Y5I9</accession>
<dbReference type="Pfam" id="PF08590">
    <property type="entry name" value="DUF1771"/>
    <property type="match status" value="1"/>
</dbReference>
<dbReference type="InterPro" id="IPR052772">
    <property type="entry name" value="Endo/PolyKinase_Domain-Protein"/>
</dbReference>
<dbReference type="OrthoDB" id="3231855at2759"/>
<feature type="region of interest" description="Disordered" evidence="1">
    <location>
        <begin position="187"/>
        <end position="264"/>
    </location>
</feature>
<dbReference type="GO" id="GO:0043130">
    <property type="term" value="F:ubiquitin binding"/>
    <property type="evidence" value="ECO:0007669"/>
    <property type="project" value="InterPro"/>
</dbReference>
<dbReference type="Gene3D" id="1.10.8.10">
    <property type="entry name" value="DNA helicase RuvA subunit, C-terminal domain"/>
    <property type="match status" value="1"/>
</dbReference>
<dbReference type="EnsemblMetazoa" id="XM_021059389.2">
    <property type="protein sequence ID" value="XP_020915048.1"/>
    <property type="gene ID" value="LOC110252566"/>
</dbReference>
<feature type="region of interest" description="Disordered" evidence="1">
    <location>
        <begin position="557"/>
        <end position="701"/>
    </location>
</feature>
<dbReference type="PROSITE" id="PS50828">
    <property type="entry name" value="SMR"/>
    <property type="match status" value="1"/>
</dbReference>
<feature type="compositionally biased region" description="Basic residues" evidence="1">
    <location>
        <begin position="1066"/>
        <end position="1077"/>
    </location>
</feature>
<feature type="region of interest" description="Disordered" evidence="1">
    <location>
        <begin position="783"/>
        <end position="836"/>
    </location>
</feature>
<dbReference type="SUPFAM" id="SSF52540">
    <property type="entry name" value="P-loop containing nucleoside triphosphate hydrolases"/>
    <property type="match status" value="1"/>
</dbReference>
<dbReference type="CDD" id="cd14279">
    <property type="entry name" value="CUE"/>
    <property type="match status" value="2"/>
</dbReference>
<sequence length="1355" mass="153777">MDSQRIRSGTPNRQKTDEKAAALDSLQEMFSGSLEPSVVNLILSESDYNVDDAIEKLFTLANTNPVTQSKLDAHRSSTTDNECIPRDGNTRSGRPTDTKMVLYDSIDDIGLDQGKEFHGSFNPKGHVQTGVSHVGKRLVDSGDTLVNSCISSSSETQNHGRKRKEDVNESELSEPFKQFMKNFMSANSNSNEWSSTKSVNQIEHSSHSNTGFNEMDSKMPQEESNGSNLKRTSQRNSAKSLNDISKTSNSAMSSGEKMKNECSTTLPSWPDTKQLEHHFQNEHHQPQLCTNVSHNFNGIPQAPVQCHPQNISFVPNSNFRPHYQQFQPRTGYFSAPFVNQAFHIPRLRYQVPRQPVRHSGPGNYVRHRPGYASPQFRNTAFMLPSGKVIVIMRGLPGSGKSSFARAIKGNGVIYSTDDYFMRNGQYQFDIAYLGEAHEWNQIRAREAMKSGISPVIIDNTNIQAWQMKPYVSMAQRLGYEIILKEPDTSWKWDAKELFKRNQHGVSLSQIKNLMERYEHDLTTEHILKSTSSDAKPKEEIQQNIQQKTDTKFGLCESSVHEEKPGKVSKQQVNSGQNEIRKHINEPKHKHKERTEEKQPMTKQGIQFSDRKHNTSRNNTEKKVNDLSALRSHGSRSPVEEFEQYMADERKISENSAKHERRNNGEEKTPSPKPQRAKRERKTVEKYPPLKESQPLSDDSIERVGMIIGSSAVKMISEEGSEQSDLGELYNQQDSMERANDHTEDHKSMLFREEREKGGCFPSDNKDVTKEILTQQKIDFKLKALQESDMDSETENKYSQLSTRSINDDAYASDDEESDDVIVESDGDDKDDIDNNDVIKQRNGTTIIKSSCDVDNKIINDVSRKDPSKTGEVASLTKTTKKTEREEMFSPSANSSEDSESDMTGFEFLNTCFPDIDDQTLVNVLSYHGGDVNKAIETILNNMESYMEEANPNLDPANGNSSSSENNFRDDIHLKPPQCASSSVTLPNKANQGSFQMSIEPAVAFHLFEIFGPIDGVNVKGEFSADDLSIDVDMEFSKLLYHQWKKSIQKKKGLSSGSSAQQFRSPKSQRKQKQRTRLNIHDPPPPPPKSKSKPTDLREIMHEQLALEQSRHELEKRESDNNLAVVLKRQKLYAMFPGVDPSALEEIFEANRYELEPTVNMVQVSCNIQAKPTMLIQDETKNDNEEDWSQFAFFPEKEEKSFQTLDHPDYMDFRGEANMHYKLRDECFKKAALAFAQKQGELAQFYASQGHLHTEKIKEANNRAAAKILEHKNADNNPFVLDLHGLHVPEALQALGERLNPPDMIHRPKFISVVTGRGLHSKQGKAKIKPAVIDYLQRNNYRYEEMHAGQLKVFLK</sequence>
<dbReference type="InterPro" id="IPR036063">
    <property type="entry name" value="Smr_dom_sf"/>
</dbReference>
<feature type="region of interest" description="Disordered" evidence="1">
    <location>
        <begin position="948"/>
        <end position="984"/>
    </location>
</feature>
<dbReference type="GeneID" id="110252566"/>
<dbReference type="GO" id="GO:0004519">
    <property type="term" value="F:endonuclease activity"/>
    <property type="evidence" value="ECO:0007669"/>
    <property type="project" value="TreeGrafter"/>
</dbReference>